<dbReference type="EMBL" id="CP023284">
    <property type="protein sequence ID" value="ATA53672.1"/>
    <property type="molecule type" value="Genomic_DNA"/>
</dbReference>
<sequence length="104" mass="11235">MSTANVSTTLTTENDMDEKNNASPQQAPRSISDPREVATLIMSRIGMVNAKKDELSVAIQGLCDATQQLSRAYSAQMVTIDRLVRRVKSLEAAAQAAAQDPQVN</sequence>
<feature type="compositionally biased region" description="Polar residues" evidence="1">
    <location>
        <begin position="1"/>
        <end position="13"/>
    </location>
</feature>
<organism evidence="2 3">
    <name type="scientific">Variovorax boronicumulans</name>
    <dbReference type="NCBI Taxonomy" id="436515"/>
    <lineage>
        <taxon>Bacteria</taxon>
        <taxon>Pseudomonadati</taxon>
        <taxon>Pseudomonadota</taxon>
        <taxon>Betaproteobacteria</taxon>
        <taxon>Burkholderiales</taxon>
        <taxon>Comamonadaceae</taxon>
        <taxon>Variovorax</taxon>
    </lineage>
</organism>
<evidence type="ECO:0000313" key="2">
    <source>
        <dbReference type="EMBL" id="ATA53672.1"/>
    </source>
</evidence>
<evidence type="ECO:0000256" key="1">
    <source>
        <dbReference type="SAM" id="MobiDB-lite"/>
    </source>
</evidence>
<protein>
    <submittedName>
        <fullName evidence="2">Uncharacterized protein</fullName>
    </submittedName>
</protein>
<dbReference type="AlphaFoldDB" id="A0A250DHD5"/>
<proteinExistence type="predicted"/>
<reference evidence="2 3" key="1">
    <citation type="submission" date="2017-09" db="EMBL/GenBank/DDBJ databases">
        <title>The diverse metabolic capabilities of V. boronicumulans make it an excellent choice for continued studies on novel biodegradation.</title>
        <authorList>
            <person name="Sun S."/>
        </authorList>
    </citation>
    <scope>NUCLEOTIDE SEQUENCE [LARGE SCALE GENOMIC DNA]</scope>
    <source>
        <strain evidence="2 3">J1</strain>
    </source>
</reference>
<evidence type="ECO:0000313" key="3">
    <source>
        <dbReference type="Proteomes" id="UP000217154"/>
    </source>
</evidence>
<dbReference type="KEGG" id="vbo:CKY39_10940"/>
<name>A0A250DHD5_9BURK</name>
<accession>A0A250DHD5</accession>
<feature type="region of interest" description="Disordered" evidence="1">
    <location>
        <begin position="1"/>
        <end position="34"/>
    </location>
</feature>
<dbReference type="Proteomes" id="UP000217154">
    <property type="component" value="Chromosome"/>
</dbReference>
<gene>
    <name evidence="2" type="ORF">CKY39_10940</name>
</gene>